<organism evidence="2 3">
    <name type="scientific">Marinobacterium zhoushanense</name>
    <dbReference type="NCBI Taxonomy" id="1679163"/>
    <lineage>
        <taxon>Bacteria</taxon>
        <taxon>Pseudomonadati</taxon>
        <taxon>Pseudomonadota</taxon>
        <taxon>Gammaproteobacteria</taxon>
        <taxon>Oceanospirillales</taxon>
        <taxon>Oceanospirillaceae</taxon>
        <taxon>Marinobacterium</taxon>
    </lineage>
</organism>
<evidence type="ECO:0000256" key="1">
    <source>
        <dbReference type="SAM" id="SignalP"/>
    </source>
</evidence>
<reference evidence="3" key="1">
    <citation type="journal article" date="2019" name="Int. J. Syst. Evol. Microbiol.">
        <title>The Global Catalogue of Microorganisms (GCM) 10K type strain sequencing project: providing services to taxonomists for standard genome sequencing and annotation.</title>
        <authorList>
            <consortium name="The Broad Institute Genomics Platform"/>
            <consortium name="The Broad Institute Genome Sequencing Center for Infectious Disease"/>
            <person name="Wu L."/>
            <person name="Ma J."/>
        </authorList>
    </citation>
    <scope>NUCLEOTIDE SEQUENCE [LARGE SCALE GENOMIC DNA]</scope>
    <source>
        <strain evidence="3">CGMCC 1.15341</strain>
    </source>
</reference>
<evidence type="ECO:0000313" key="3">
    <source>
        <dbReference type="Proteomes" id="UP000629025"/>
    </source>
</evidence>
<evidence type="ECO:0000313" key="2">
    <source>
        <dbReference type="EMBL" id="GGB89850.1"/>
    </source>
</evidence>
<proteinExistence type="predicted"/>
<dbReference type="SUPFAM" id="SSF56935">
    <property type="entry name" value="Porins"/>
    <property type="match status" value="1"/>
</dbReference>
<protein>
    <submittedName>
        <fullName evidence="2">Uncharacterized protein</fullName>
    </submittedName>
</protein>
<sequence>MRRTLTLLLALGMCWGVQAAPDSGATEGDAWGGDAWGDDSWSEEESGPALHGFYETALGGRLQDDPALAEDKTLAELRSHFEWERGFGSAHYSLKGDLYADGVEDGLQLDLREAMVQLTPLDWLDLQAGQQVSTWGTGDMLFLNDLFPKDWKSFFAGRDETYLKAPAASIKSSLYADSFSLDLIWTPLFEPDRYIDGERFSYFSPVSGRQMAAPDAVIDADEPDRFPEDGELAARLYGRQGSLEWALYGYRGFWKQPNGLNSVGEPIFPRLDVFGASLRAPLAGGIANSEIAWYEGRDERGDDPLIPNDQLRWLAGYEHELVPKLTGSMQYYVEWMQDYDELKRSSPAQYRPDELRQVVTLRLTWRLMRDNLTLSWFNYWSPTDEDYYLRPSISYRLDDNWTLSTGANLFGGEQEHTFFGQFEEGSNLWARVRYGF</sequence>
<dbReference type="Proteomes" id="UP000629025">
    <property type="component" value="Unassembled WGS sequence"/>
</dbReference>
<feature type="signal peptide" evidence="1">
    <location>
        <begin position="1"/>
        <end position="19"/>
    </location>
</feature>
<feature type="chain" id="PRO_5045711966" evidence="1">
    <location>
        <begin position="20"/>
        <end position="436"/>
    </location>
</feature>
<name>A0ABQ1K787_9GAMM</name>
<accession>A0ABQ1K787</accession>
<keyword evidence="1" id="KW-0732">Signal</keyword>
<dbReference type="EMBL" id="BMIJ01000003">
    <property type="protein sequence ID" value="GGB89850.1"/>
    <property type="molecule type" value="Genomic_DNA"/>
</dbReference>
<gene>
    <name evidence="2" type="ORF">GCM10011352_14850</name>
</gene>
<keyword evidence="3" id="KW-1185">Reference proteome</keyword>
<comment type="caution">
    <text evidence="2">The sequence shown here is derived from an EMBL/GenBank/DDBJ whole genome shotgun (WGS) entry which is preliminary data.</text>
</comment>
<dbReference type="RefSeq" id="WP_188746904.1">
    <property type="nucleotide sequence ID" value="NZ_BMIJ01000003.1"/>
</dbReference>